<dbReference type="RefSeq" id="WP_130275774.1">
    <property type="nucleotide sequence ID" value="NZ_SGXG01000001.1"/>
</dbReference>
<reference evidence="2 3" key="1">
    <citation type="submission" date="2019-02" db="EMBL/GenBank/DDBJ databases">
        <title>Genomic Encyclopedia of Archaeal and Bacterial Type Strains, Phase II (KMG-II): from individual species to whole genera.</title>
        <authorList>
            <person name="Goeker M."/>
        </authorList>
    </citation>
    <scope>NUCLEOTIDE SEQUENCE [LARGE SCALE GENOMIC DNA]</scope>
    <source>
        <strain evidence="2 3">DSM 21411</strain>
    </source>
</reference>
<gene>
    <name evidence="2" type="ORF">BC751_2513</name>
</gene>
<evidence type="ECO:0000256" key="1">
    <source>
        <dbReference type="SAM" id="SignalP"/>
    </source>
</evidence>
<dbReference type="AlphaFoldDB" id="A0A4Q7PB76"/>
<sequence length="202" mass="23001">MKPSKTFFLFLAVLLGLVPLSCDLFCHDSCGCGKLTPTRNFVIDTMKAEITANNQAAEPGQKYSVNDLVIRIWVYEVTHASAINQLSGFSFISSAFACDPIPPGSEHYLKHIKLITNQSLSWKGMKFQTGEEVTELFRVAGFQSDPSFEFLYQYRFNFLGYESLLIRVKDFPLEETDFDVTLSLTLSDDRDFVFEDLKFRVN</sequence>
<proteinExistence type="predicted"/>
<keyword evidence="3" id="KW-1185">Reference proteome</keyword>
<protein>
    <submittedName>
        <fullName evidence="2">Uncharacterized protein</fullName>
    </submittedName>
</protein>
<keyword evidence="1" id="KW-0732">Signal</keyword>
<accession>A0A4Q7PB76</accession>
<name>A0A4Q7PB76_9BACT</name>
<dbReference type="Proteomes" id="UP000292209">
    <property type="component" value="Unassembled WGS sequence"/>
</dbReference>
<evidence type="ECO:0000313" key="3">
    <source>
        <dbReference type="Proteomes" id="UP000292209"/>
    </source>
</evidence>
<organism evidence="2 3">
    <name type="scientific">Cecembia calidifontis</name>
    <dbReference type="NCBI Taxonomy" id="1187080"/>
    <lineage>
        <taxon>Bacteria</taxon>
        <taxon>Pseudomonadati</taxon>
        <taxon>Bacteroidota</taxon>
        <taxon>Cytophagia</taxon>
        <taxon>Cytophagales</taxon>
        <taxon>Cyclobacteriaceae</taxon>
        <taxon>Cecembia</taxon>
    </lineage>
</organism>
<feature type="signal peptide" evidence="1">
    <location>
        <begin position="1"/>
        <end position="26"/>
    </location>
</feature>
<feature type="chain" id="PRO_5020585629" evidence="1">
    <location>
        <begin position="27"/>
        <end position="202"/>
    </location>
</feature>
<comment type="caution">
    <text evidence="2">The sequence shown here is derived from an EMBL/GenBank/DDBJ whole genome shotgun (WGS) entry which is preliminary data.</text>
</comment>
<dbReference type="EMBL" id="SGXG01000001">
    <property type="protein sequence ID" value="RZS96918.1"/>
    <property type="molecule type" value="Genomic_DNA"/>
</dbReference>
<dbReference type="OrthoDB" id="823976at2"/>
<evidence type="ECO:0000313" key="2">
    <source>
        <dbReference type="EMBL" id="RZS96918.1"/>
    </source>
</evidence>